<evidence type="ECO:0000256" key="4">
    <source>
        <dbReference type="PROSITE-ProRule" id="PRU00134"/>
    </source>
</evidence>
<dbReference type="InterPro" id="IPR002893">
    <property type="entry name" value="Znf_MYND"/>
</dbReference>
<gene>
    <name evidence="6" type="ORF">CYLTODRAFT_489973</name>
</gene>
<dbReference type="Gene3D" id="6.10.140.2220">
    <property type="match status" value="1"/>
</dbReference>
<sequence length="609" mass="67489">MKAGFLEKLQTAALAGSLAALYELEGLVETKQISFQQVKNTFLALDTTAISNLGGGTSALPAVLSCLAVLSCALEDGSTASTSFAEMTPSLWTAICGCIGFLIAHPSVLNGSVKPARPDVGFAIERAIDAAHSSPQMSDYVYYRAPKADALPIFPSLFSLWCRYSAAGAFSRPGRLISQLLALATGTLEKDSDNTVPRTILIPWHESLFANEDTDTLASALIAMCISTLNDSDKNALNKMEVHMFVTLLLSIVRNHDMMTALFEKGAIPFIVRLLKRFSSRRTRMSNVNGNFVMDGTSDENVSQTLQAFLSDLLSPWGYVGWPAALDAGLLQAIVGAEVMYMGCDESHDIECFHYVEGETLCIQLLPFLMWPSVRRACQRQFRALGISGARQGLGPNSPLAQVLNRLEVTVNTLGVEMHDFKMHSISQCSNEKCLSTRCTYRCSICYQEYYCSKLCQREAWRAGHRVSCETRLEYRTNSINPAIRPEDTQHLLYLAIQAARTNTAKIEKMLEDHFANRDDVANPVIWIDFHKYAETHRAVATLMSRTETITRAGWEIPEPGEQTPLDGKYPAVMVLAPYSGTSNDPRDYETNEPCCYIVTYNFRSLLYR</sequence>
<dbReference type="SUPFAM" id="SSF144232">
    <property type="entry name" value="HIT/MYND zinc finger-like"/>
    <property type="match status" value="1"/>
</dbReference>
<proteinExistence type="predicted"/>
<dbReference type="AlphaFoldDB" id="A0A0D7BCN0"/>
<dbReference type="EMBL" id="KN880507">
    <property type="protein sequence ID" value="KIY68243.1"/>
    <property type="molecule type" value="Genomic_DNA"/>
</dbReference>
<feature type="domain" description="MYND-type" evidence="5">
    <location>
        <begin position="431"/>
        <end position="469"/>
    </location>
</feature>
<keyword evidence="3" id="KW-0862">Zinc</keyword>
<dbReference type="Gene3D" id="1.10.220.160">
    <property type="match status" value="1"/>
</dbReference>
<organism evidence="6 7">
    <name type="scientific">Cylindrobasidium torrendii FP15055 ss-10</name>
    <dbReference type="NCBI Taxonomy" id="1314674"/>
    <lineage>
        <taxon>Eukaryota</taxon>
        <taxon>Fungi</taxon>
        <taxon>Dikarya</taxon>
        <taxon>Basidiomycota</taxon>
        <taxon>Agaricomycotina</taxon>
        <taxon>Agaricomycetes</taxon>
        <taxon>Agaricomycetidae</taxon>
        <taxon>Agaricales</taxon>
        <taxon>Marasmiineae</taxon>
        <taxon>Physalacriaceae</taxon>
        <taxon>Cylindrobasidium</taxon>
    </lineage>
</organism>
<keyword evidence="7" id="KW-1185">Reference proteome</keyword>
<reference evidence="6 7" key="1">
    <citation type="journal article" date="2015" name="Fungal Genet. Biol.">
        <title>Evolution of novel wood decay mechanisms in Agaricales revealed by the genome sequences of Fistulina hepatica and Cylindrobasidium torrendii.</title>
        <authorList>
            <person name="Floudas D."/>
            <person name="Held B.W."/>
            <person name="Riley R."/>
            <person name="Nagy L.G."/>
            <person name="Koehler G."/>
            <person name="Ransdell A.S."/>
            <person name="Younus H."/>
            <person name="Chow J."/>
            <person name="Chiniquy J."/>
            <person name="Lipzen A."/>
            <person name="Tritt A."/>
            <person name="Sun H."/>
            <person name="Haridas S."/>
            <person name="LaButti K."/>
            <person name="Ohm R.A."/>
            <person name="Kues U."/>
            <person name="Blanchette R.A."/>
            <person name="Grigoriev I.V."/>
            <person name="Minto R.E."/>
            <person name="Hibbett D.S."/>
        </authorList>
    </citation>
    <scope>NUCLEOTIDE SEQUENCE [LARGE SCALE GENOMIC DNA]</scope>
    <source>
        <strain evidence="6 7">FP15055 ss-10</strain>
    </source>
</reference>
<protein>
    <recommendedName>
        <fullName evidence="5">MYND-type domain-containing protein</fullName>
    </recommendedName>
</protein>
<dbReference type="GO" id="GO:0008270">
    <property type="term" value="F:zinc ion binding"/>
    <property type="evidence" value="ECO:0007669"/>
    <property type="project" value="UniProtKB-KW"/>
</dbReference>
<keyword evidence="2 4" id="KW-0863">Zinc-finger</keyword>
<evidence type="ECO:0000256" key="1">
    <source>
        <dbReference type="ARBA" id="ARBA00022723"/>
    </source>
</evidence>
<accession>A0A0D7BCN0</accession>
<keyword evidence="1" id="KW-0479">Metal-binding</keyword>
<evidence type="ECO:0000313" key="7">
    <source>
        <dbReference type="Proteomes" id="UP000054007"/>
    </source>
</evidence>
<evidence type="ECO:0000256" key="3">
    <source>
        <dbReference type="ARBA" id="ARBA00022833"/>
    </source>
</evidence>
<dbReference type="OrthoDB" id="432970at2759"/>
<evidence type="ECO:0000313" key="6">
    <source>
        <dbReference type="EMBL" id="KIY68243.1"/>
    </source>
</evidence>
<dbReference type="PROSITE" id="PS50865">
    <property type="entry name" value="ZF_MYND_2"/>
    <property type="match status" value="1"/>
</dbReference>
<evidence type="ECO:0000259" key="5">
    <source>
        <dbReference type="PROSITE" id="PS50865"/>
    </source>
</evidence>
<evidence type="ECO:0000256" key="2">
    <source>
        <dbReference type="ARBA" id="ARBA00022771"/>
    </source>
</evidence>
<name>A0A0D7BCN0_9AGAR</name>
<dbReference type="Pfam" id="PF01753">
    <property type="entry name" value="zf-MYND"/>
    <property type="match status" value="1"/>
</dbReference>
<dbReference type="Proteomes" id="UP000054007">
    <property type="component" value="Unassembled WGS sequence"/>
</dbReference>